<dbReference type="PANTHER" id="PTHR41368">
    <property type="entry name" value="PROTEIN YGHO"/>
    <property type="match status" value="1"/>
</dbReference>
<gene>
    <name evidence="1" type="ORF">AAIA72_14670</name>
</gene>
<dbReference type="Gene3D" id="3.40.630.30">
    <property type="match status" value="1"/>
</dbReference>
<organism evidence="1">
    <name type="scientific">Thermohahella caldifontis</name>
    <dbReference type="NCBI Taxonomy" id="3142973"/>
    <lineage>
        <taxon>Bacteria</taxon>
        <taxon>Pseudomonadati</taxon>
        <taxon>Pseudomonadota</taxon>
        <taxon>Gammaproteobacteria</taxon>
        <taxon>Oceanospirillales</taxon>
        <taxon>Hahellaceae</taxon>
        <taxon>Thermohahella</taxon>
    </lineage>
</organism>
<dbReference type="AlphaFoldDB" id="A0AB39UUN1"/>
<dbReference type="SUPFAM" id="SSF55729">
    <property type="entry name" value="Acyl-CoA N-acyltransferases (Nat)"/>
    <property type="match status" value="1"/>
</dbReference>
<evidence type="ECO:0000313" key="1">
    <source>
        <dbReference type="EMBL" id="XDT72023.1"/>
    </source>
</evidence>
<dbReference type="PANTHER" id="PTHR41368:SF1">
    <property type="entry name" value="PROTEIN YGHO"/>
    <property type="match status" value="1"/>
</dbReference>
<dbReference type="KEGG" id="tcd:AAIA72_14670"/>
<dbReference type="InterPro" id="IPR016181">
    <property type="entry name" value="Acyl_CoA_acyltransferase"/>
</dbReference>
<dbReference type="EMBL" id="CP154858">
    <property type="protein sequence ID" value="XDT72023.1"/>
    <property type="molecule type" value="Genomic_DNA"/>
</dbReference>
<accession>A0AB39UUN1</accession>
<sequence>MSQWPDDRFFHVAQQVYAADPWWLGEDATAIRGQFAREARDPNRAIWWHSTDHARLAAFFGPDQQVDGQPTAFFGFWESLPDADINRQLFRTAETWARAQGATRMLGPINFSTFHPYRIRLNAFHDGAFPGEPYNPPYYAELLEACGYRQEKRFYSWLGPLAGRAERMAPRIAPLHDALCNEGVTFEPLTPDIWLNELGAFYRYVDQIFGANYAYRGISEDAFRSSYGEPFARRFCPRSSVLARRPDGDVAGFFIALPDYGPLARVNREGCIPLAELNYADHLQRLKPLTMLGKTGGVHPAYRQKGLFAVMSWLMMRWAEPFADHGGAVLVREDNPSARVAGLAFPASDSTRREYALFVKEL</sequence>
<dbReference type="RefSeq" id="WP_369601044.1">
    <property type="nucleotide sequence ID" value="NZ_CP154858.1"/>
</dbReference>
<evidence type="ECO:0008006" key="2">
    <source>
        <dbReference type="Google" id="ProtNLM"/>
    </source>
</evidence>
<name>A0AB39UUN1_9GAMM</name>
<proteinExistence type="predicted"/>
<dbReference type="InterPro" id="IPR039968">
    <property type="entry name" value="BcerS-like"/>
</dbReference>
<reference evidence="1" key="1">
    <citation type="submission" date="2024-05" db="EMBL/GenBank/DDBJ databases">
        <title>Genome sequencing of novel strain.</title>
        <authorList>
            <person name="Ganbat D."/>
            <person name="Ganbat S."/>
            <person name="Lee S.-J."/>
        </authorList>
    </citation>
    <scope>NUCLEOTIDE SEQUENCE</scope>
    <source>
        <strain evidence="1">SMD15-11</strain>
    </source>
</reference>
<protein>
    <recommendedName>
        <fullName evidence="2">N-acetyltransferase</fullName>
    </recommendedName>
</protein>